<dbReference type="AlphaFoldDB" id="A0A3B0JT18"/>
<organism evidence="2 3">
    <name type="scientific">Drosophila guanche</name>
    <name type="common">Fruit fly</name>
    <dbReference type="NCBI Taxonomy" id="7266"/>
    <lineage>
        <taxon>Eukaryota</taxon>
        <taxon>Metazoa</taxon>
        <taxon>Ecdysozoa</taxon>
        <taxon>Arthropoda</taxon>
        <taxon>Hexapoda</taxon>
        <taxon>Insecta</taxon>
        <taxon>Pterygota</taxon>
        <taxon>Neoptera</taxon>
        <taxon>Endopterygota</taxon>
        <taxon>Diptera</taxon>
        <taxon>Brachycera</taxon>
        <taxon>Muscomorpha</taxon>
        <taxon>Ephydroidea</taxon>
        <taxon>Drosophilidae</taxon>
        <taxon>Drosophila</taxon>
        <taxon>Sophophora</taxon>
    </lineage>
</organism>
<feature type="region of interest" description="Disordered" evidence="1">
    <location>
        <begin position="190"/>
        <end position="212"/>
    </location>
</feature>
<evidence type="ECO:0000313" key="2">
    <source>
        <dbReference type="EMBL" id="SPP78620.1"/>
    </source>
</evidence>
<dbReference type="Proteomes" id="UP000268350">
    <property type="component" value="Unassembled WGS sequence"/>
</dbReference>
<dbReference type="EMBL" id="OUUW01000003">
    <property type="protein sequence ID" value="SPP78620.1"/>
    <property type="molecule type" value="Genomic_DNA"/>
</dbReference>
<reference evidence="3" key="1">
    <citation type="submission" date="2018-01" db="EMBL/GenBank/DDBJ databases">
        <authorList>
            <person name="Alioto T."/>
            <person name="Alioto T."/>
        </authorList>
    </citation>
    <scope>NUCLEOTIDE SEQUENCE [LARGE SCALE GENOMIC DNA]</scope>
</reference>
<evidence type="ECO:0000256" key="1">
    <source>
        <dbReference type="SAM" id="MobiDB-lite"/>
    </source>
</evidence>
<accession>A0A3B0JT18</accession>
<protein>
    <submittedName>
        <fullName evidence="2">Uncharacterized protein</fullName>
    </submittedName>
</protein>
<keyword evidence="3" id="KW-1185">Reference proteome</keyword>
<name>A0A3B0JT18_DROGU</name>
<proteinExistence type="predicted"/>
<sequence length="235" mass="26736">MTSYNQFEDSLQSHSQYEPMAFDVSAGPSESFLGPQSRFKWTQDIDDEIAGNFSHHFELLSYQEFEESLQSHSQHEPMAFDVSAGPSESFLGPQSRFNWTQDIDDDFSHQFELPDDWQSDEMHSEVYGLSQRTTCRVLFEDQLSQSVGGSSPMSSLSPTMLAISDDDTDSVEQMTYYGVQCEEVIMQNTQQDNHEEMDVEDNTLNEPSQAHGESSLIDARIALVVEQLQNARFIK</sequence>
<gene>
    <name evidence="2" type="ORF">DGUA_6G011305</name>
</gene>
<evidence type="ECO:0000313" key="3">
    <source>
        <dbReference type="Proteomes" id="UP000268350"/>
    </source>
</evidence>